<dbReference type="KEGG" id="ehx:EMIHUDRAFT_449524"/>
<reference evidence="3" key="1">
    <citation type="journal article" date="2013" name="Nature">
        <title>Pan genome of the phytoplankton Emiliania underpins its global distribution.</title>
        <authorList>
            <person name="Read B.A."/>
            <person name="Kegel J."/>
            <person name="Klute M.J."/>
            <person name="Kuo A."/>
            <person name="Lefebvre S.C."/>
            <person name="Maumus F."/>
            <person name="Mayer C."/>
            <person name="Miller J."/>
            <person name="Monier A."/>
            <person name="Salamov A."/>
            <person name="Young J."/>
            <person name="Aguilar M."/>
            <person name="Claverie J.M."/>
            <person name="Frickenhaus S."/>
            <person name="Gonzalez K."/>
            <person name="Herman E.K."/>
            <person name="Lin Y.C."/>
            <person name="Napier J."/>
            <person name="Ogata H."/>
            <person name="Sarno A.F."/>
            <person name="Shmutz J."/>
            <person name="Schroeder D."/>
            <person name="de Vargas C."/>
            <person name="Verret F."/>
            <person name="von Dassow P."/>
            <person name="Valentin K."/>
            <person name="Van de Peer Y."/>
            <person name="Wheeler G."/>
            <person name="Dacks J.B."/>
            <person name="Delwiche C.F."/>
            <person name="Dyhrman S.T."/>
            <person name="Glockner G."/>
            <person name="John U."/>
            <person name="Richards T."/>
            <person name="Worden A.Z."/>
            <person name="Zhang X."/>
            <person name="Grigoriev I.V."/>
            <person name="Allen A.E."/>
            <person name="Bidle K."/>
            <person name="Borodovsky M."/>
            <person name="Bowler C."/>
            <person name="Brownlee C."/>
            <person name="Cock J.M."/>
            <person name="Elias M."/>
            <person name="Gladyshev V.N."/>
            <person name="Groth M."/>
            <person name="Guda C."/>
            <person name="Hadaegh A."/>
            <person name="Iglesias-Rodriguez M.D."/>
            <person name="Jenkins J."/>
            <person name="Jones B.M."/>
            <person name="Lawson T."/>
            <person name="Leese F."/>
            <person name="Lindquist E."/>
            <person name="Lobanov A."/>
            <person name="Lomsadze A."/>
            <person name="Malik S.B."/>
            <person name="Marsh M.E."/>
            <person name="Mackinder L."/>
            <person name="Mock T."/>
            <person name="Mueller-Roeber B."/>
            <person name="Pagarete A."/>
            <person name="Parker M."/>
            <person name="Probert I."/>
            <person name="Quesneville H."/>
            <person name="Raines C."/>
            <person name="Rensing S.A."/>
            <person name="Riano-Pachon D.M."/>
            <person name="Richier S."/>
            <person name="Rokitta S."/>
            <person name="Shiraiwa Y."/>
            <person name="Soanes D.M."/>
            <person name="van der Giezen M."/>
            <person name="Wahlund T.M."/>
            <person name="Williams B."/>
            <person name="Wilson W."/>
            <person name="Wolfe G."/>
            <person name="Wurch L.L."/>
        </authorList>
    </citation>
    <scope>NUCLEOTIDE SEQUENCE</scope>
</reference>
<dbReference type="Proteomes" id="UP000013827">
    <property type="component" value="Unassembled WGS sequence"/>
</dbReference>
<keyword evidence="3" id="KW-1185">Reference proteome</keyword>
<organism evidence="2 3">
    <name type="scientific">Emiliania huxleyi (strain CCMP1516)</name>
    <dbReference type="NCBI Taxonomy" id="280463"/>
    <lineage>
        <taxon>Eukaryota</taxon>
        <taxon>Haptista</taxon>
        <taxon>Haptophyta</taxon>
        <taxon>Prymnesiophyceae</taxon>
        <taxon>Isochrysidales</taxon>
        <taxon>Noelaerhabdaceae</taxon>
        <taxon>Emiliania</taxon>
    </lineage>
</organism>
<protein>
    <submittedName>
        <fullName evidence="2">Uncharacterized protein</fullName>
    </submittedName>
</protein>
<feature type="compositionally biased region" description="Polar residues" evidence="1">
    <location>
        <begin position="20"/>
        <end position="34"/>
    </location>
</feature>
<dbReference type="GeneID" id="17277390"/>
<feature type="compositionally biased region" description="Basic residues" evidence="1">
    <location>
        <begin position="36"/>
        <end position="52"/>
    </location>
</feature>
<proteinExistence type="predicted"/>
<dbReference type="PaxDb" id="2903-EOD32118"/>
<dbReference type="RefSeq" id="XP_005784547.1">
    <property type="nucleotide sequence ID" value="XM_005784490.1"/>
</dbReference>
<evidence type="ECO:0000256" key="1">
    <source>
        <dbReference type="SAM" id="MobiDB-lite"/>
    </source>
</evidence>
<dbReference type="HOGENOM" id="CLU_1597544_0_0_1"/>
<feature type="region of interest" description="Disordered" evidence="1">
    <location>
        <begin position="20"/>
        <end position="58"/>
    </location>
</feature>
<evidence type="ECO:0000313" key="2">
    <source>
        <dbReference type="EnsemblProtists" id="EOD32118"/>
    </source>
</evidence>
<reference evidence="2" key="2">
    <citation type="submission" date="2024-10" db="UniProtKB">
        <authorList>
            <consortium name="EnsemblProtists"/>
        </authorList>
    </citation>
    <scope>IDENTIFICATION</scope>
</reference>
<evidence type="ECO:0000313" key="3">
    <source>
        <dbReference type="Proteomes" id="UP000013827"/>
    </source>
</evidence>
<sequence length="167" mass="18689">MLSLLRRRMRCRLFPRMRVSRTSPRLSAPTSGSRVATRRRRLSMRAHPRRRGSQPACGGDQVTGSYCLVSSTYDHRARPQSTTFAMWATLAVLHMTDHDPGGVYTRHVVPGRRSRGSTIACGRVRASVPGARRTRRQTSSGARSFATAVAIRAIRERRQLRGSCLLT</sequence>
<dbReference type="EnsemblProtists" id="EOD32118">
    <property type="protein sequence ID" value="EOD32118"/>
    <property type="gene ID" value="EMIHUDRAFT_449524"/>
</dbReference>
<name>A0A0D3K8N3_EMIH1</name>
<dbReference type="AlphaFoldDB" id="A0A0D3K8N3"/>
<accession>A0A0D3K8N3</accession>